<dbReference type="Proteomes" id="UP001155034">
    <property type="component" value="Unassembled WGS sequence"/>
</dbReference>
<evidence type="ECO:0000259" key="17">
    <source>
        <dbReference type="Pfam" id="PF02769"/>
    </source>
</evidence>
<evidence type="ECO:0000256" key="2">
    <source>
        <dbReference type="ARBA" id="ARBA00004686"/>
    </source>
</evidence>
<evidence type="ECO:0000256" key="14">
    <source>
        <dbReference type="ARBA" id="ARBA00049057"/>
    </source>
</evidence>
<gene>
    <name evidence="15" type="primary">purM</name>
    <name evidence="18" type="ORF">GGP71_000690</name>
    <name evidence="19" type="ORF">GGP82_001929</name>
    <name evidence="20" type="ORF">GGP83_000434</name>
</gene>
<dbReference type="SUPFAM" id="SSF56042">
    <property type="entry name" value="PurM C-terminal domain-like"/>
    <property type="match status" value="1"/>
</dbReference>
<evidence type="ECO:0000256" key="3">
    <source>
        <dbReference type="ARBA" id="ARBA00010280"/>
    </source>
</evidence>
<dbReference type="InterPro" id="IPR004733">
    <property type="entry name" value="PurM_cligase"/>
</dbReference>
<evidence type="ECO:0000256" key="10">
    <source>
        <dbReference type="ARBA" id="ARBA00022840"/>
    </source>
</evidence>
<evidence type="ECO:0000256" key="8">
    <source>
        <dbReference type="ARBA" id="ARBA00022741"/>
    </source>
</evidence>
<dbReference type="InterPro" id="IPR036676">
    <property type="entry name" value="PurM-like_C_sf"/>
</dbReference>
<evidence type="ECO:0000313" key="19">
    <source>
        <dbReference type="EMBL" id="MCS3865375.1"/>
    </source>
</evidence>
<dbReference type="PANTHER" id="PTHR10520">
    <property type="entry name" value="TRIFUNCTIONAL PURINE BIOSYNTHETIC PROTEIN ADENOSINE-3-RELATED"/>
    <property type="match status" value="1"/>
</dbReference>
<dbReference type="FunFam" id="3.90.650.10:FF:000011">
    <property type="entry name" value="Phosphoribosylformylglycinamidine cyclo-ligase"/>
    <property type="match status" value="1"/>
</dbReference>
<keyword evidence="7 15" id="KW-0436">Ligase</keyword>
<dbReference type="SUPFAM" id="SSF55326">
    <property type="entry name" value="PurM N-terminal domain-like"/>
    <property type="match status" value="1"/>
</dbReference>
<comment type="similarity">
    <text evidence="3 15">Belongs to the AIR synthase family.</text>
</comment>
<keyword evidence="6 15" id="KW-0963">Cytoplasm</keyword>
<evidence type="ECO:0000256" key="13">
    <source>
        <dbReference type="ARBA" id="ARBA00033093"/>
    </source>
</evidence>
<comment type="caution">
    <text evidence="18">The sequence shown here is derived from an EMBL/GenBank/DDBJ whole genome shotgun (WGS) entry which is preliminary data.</text>
</comment>
<dbReference type="GO" id="GO:0006189">
    <property type="term" value="P:'de novo' IMP biosynthetic process"/>
    <property type="evidence" value="ECO:0007669"/>
    <property type="project" value="UniProtKB-UniRule"/>
</dbReference>
<dbReference type="EMBL" id="JANUBB010000002">
    <property type="protein sequence ID" value="MCS3950500.1"/>
    <property type="molecule type" value="Genomic_DNA"/>
</dbReference>
<sequence>MTTYKEAGVDVEAGEETVDRIRSSVQETFTPGVLADIGAFGSFFEPDLEGMDEPVLVSSIDGVGTKLKVASRAERYDTVGQDLVNHCVTDVAVCGARPLYFLDYYGVGTLEPDTAEAVVEGFATACDDNDCALVGGEIAEMPDVYGEGDFDLVGTVVGLVDKGTIVTGDEVRPGDVLLGLPSTGIHTNGYTLARSVLFDAYTVDDCPSELGGASVGEALLRVHRSYLRPIRTLVEADLARGLAHITGGGLPNNLGRVVPEGCTAAVDYDAWDRPPIFSLIQERGDVPEEDMRQTFNLGIGMVAVVRAEEAARAVDQLEAVGESPIRMGRIEAAGASH</sequence>
<evidence type="ECO:0000256" key="5">
    <source>
        <dbReference type="ARBA" id="ARBA00020367"/>
    </source>
</evidence>
<dbReference type="InterPro" id="IPR016188">
    <property type="entry name" value="PurM-like_N"/>
</dbReference>
<dbReference type="GO" id="GO:0046084">
    <property type="term" value="P:adenine biosynthetic process"/>
    <property type="evidence" value="ECO:0007669"/>
    <property type="project" value="TreeGrafter"/>
</dbReference>
<evidence type="ECO:0000256" key="11">
    <source>
        <dbReference type="ARBA" id="ARBA00031908"/>
    </source>
</evidence>
<name>A0A9X2QIU5_9BACT</name>
<dbReference type="Gene3D" id="3.30.1330.10">
    <property type="entry name" value="PurM-like, N-terminal domain"/>
    <property type="match status" value="1"/>
</dbReference>
<evidence type="ECO:0000256" key="12">
    <source>
        <dbReference type="ARBA" id="ARBA00032931"/>
    </source>
</evidence>
<proteinExistence type="inferred from homology"/>
<evidence type="ECO:0000256" key="6">
    <source>
        <dbReference type="ARBA" id="ARBA00022490"/>
    </source>
</evidence>
<keyword evidence="10 15" id="KW-0067">ATP-binding</keyword>
<dbReference type="GO" id="GO:0004641">
    <property type="term" value="F:phosphoribosylformylglycinamidine cyclo-ligase activity"/>
    <property type="evidence" value="ECO:0007669"/>
    <property type="project" value="UniProtKB-UniRule"/>
</dbReference>
<comment type="subcellular location">
    <subcellularLocation>
        <location evidence="1 15">Cytoplasm</location>
    </subcellularLocation>
</comment>
<dbReference type="InterPro" id="IPR036921">
    <property type="entry name" value="PurM-like_N_sf"/>
</dbReference>
<dbReference type="PANTHER" id="PTHR10520:SF12">
    <property type="entry name" value="TRIFUNCTIONAL PURINE BIOSYNTHETIC PROTEIN ADENOSINE-3"/>
    <property type="match status" value="1"/>
</dbReference>
<organism evidence="18 21">
    <name type="scientific">Salinibacter ruber</name>
    <dbReference type="NCBI Taxonomy" id="146919"/>
    <lineage>
        <taxon>Bacteria</taxon>
        <taxon>Pseudomonadati</taxon>
        <taxon>Rhodothermota</taxon>
        <taxon>Rhodothermia</taxon>
        <taxon>Rhodothermales</taxon>
        <taxon>Salinibacteraceae</taxon>
        <taxon>Salinibacter</taxon>
    </lineage>
</organism>
<reference evidence="18" key="1">
    <citation type="submission" date="2022-08" db="EMBL/GenBank/DDBJ databases">
        <title>Genomic Encyclopedia of Type Strains, Phase V (KMG-V): Genome sequencing to study the core and pangenomes of soil and plant-associated prokaryotes.</title>
        <authorList>
            <person name="Whitman W."/>
        </authorList>
    </citation>
    <scope>NUCLEOTIDE SEQUENCE</scope>
    <source>
        <strain evidence="18">0</strain>
        <strain evidence="19">SP2016B</strain>
        <strain evidence="20">SP2017</strain>
    </source>
</reference>
<dbReference type="AlphaFoldDB" id="A0A9X2QIU5"/>
<dbReference type="Proteomes" id="UP001155010">
    <property type="component" value="Unassembled WGS sequence"/>
</dbReference>
<feature type="domain" description="PurM-like C-terminal" evidence="17">
    <location>
        <begin position="172"/>
        <end position="333"/>
    </location>
</feature>
<evidence type="ECO:0000256" key="4">
    <source>
        <dbReference type="ARBA" id="ARBA00013047"/>
    </source>
</evidence>
<comment type="catalytic activity">
    <reaction evidence="14 15">
        <text>2-formamido-N(1)-(5-O-phospho-beta-D-ribosyl)acetamidine + ATP = 5-amino-1-(5-phospho-beta-D-ribosyl)imidazole + ADP + phosphate + H(+)</text>
        <dbReference type="Rhea" id="RHEA:23032"/>
        <dbReference type="ChEBI" id="CHEBI:15378"/>
        <dbReference type="ChEBI" id="CHEBI:30616"/>
        <dbReference type="ChEBI" id="CHEBI:43474"/>
        <dbReference type="ChEBI" id="CHEBI:137981"/>
        <dbReference type="ChEBI" id="CHEBI:147287"/>
        <dbReference type="ChEBI" id="CHEBI:456216"/>
        <dbReference type="EC" id="6.3.3.1"/>
    </reaction>
</comment>
<dbReference type="EMBL" id="JANUAU010000002">
    <property type="protein sequence ID" value="MCS3676783.1"/>
    <property type="molecule type" value="Genomic_DNA"/>
</dbReference>
<feature type="domain" description="PurM-like N-terminal" evidence="16">
    <location>
        <begin position="55"/>
        <end position="160"/>
    </location>
</feature>
<keyword evidence="8 15" id="KW-0547">Nucleotide-binding</keyword>
<dbReference type="HAMAP" id="MF_00741">
    <property type="entry name" value="AIRS"/>
    <property type="match status" value="1"/>
</dbReference>
<dbReference type="Pfam" id="PF02769">
    <property type="entry name" value="AIRS_C"/>
    <property type="match status" value="1"/>
</dbReference>
<evidence type="ECO:0000313" key="21">
    <source>
        <dbReference type="Proteomes" id="UP001155027"/>
    </source>
</evidence>
<dbReference type="GO" id="GO:0005524">
    <property type="term" value="F:ATP binding"/>
    <property type="evidence" value="ECO:0007669"/>
    <property type="project" value="UniProtKB-KW"/>
</dbReference>
<dbReference type="NCBIfam" id="TIGR00878">
    <property type="entry name" value="purM"/>
    <property type="match status" value="1"/>
</dbReference>
<dbReference type="CDD" id="cd02196">
    <property type="entry name" value="PurM"/>
    <property type="match status" value="1"/>
</dbReference>
<dbReference type="Pfam" id="PF00586">
    <property type="entry name" value="AIRS"/>
    <property type="match status" value="1"/>
</dbReference>
<evidence type="ECO:0000256" key="1">
    <source>
        <dbReference type="ARBA" id="ARBA00004496"/>
    </source>
</evidence>
<evidence type="ECO:0000259" key="16">
    <source>
        <dbReference type="Pfam" id="PF00586"/>
    </source>
</evidence>
<protein>
    <recommendedName>
        <fullName evidence="5 15">Phosphoribosylformylglycinamidine cyclo-ligase</fullName>
        <ecNumber evidence="4 15">6.3.3.1</ecNumber>
    </recommendedName>
    <alternativeName>
        <fullName evidence="12 15">AIR synthase</fullName>
    </alternativeName>
    <alternativeName>
        <fullName evidence="13 15">AIRS</fullName>
    </alternativeName>
    <alternativeName>
        <fullName evidence="11 15">Phosphoribosyl-aminoimidazole synthetase</fullName>
    </alternativeName>
</protein>
<dbReference type="Proteomes" id="UP001155027">
    <property type="component" value="Unassembled WGS sequence"/>
</dbReference>
<accession>A0A9X2QIU5</accession>
<dbReference type="FunFam" id="3.30.1330.10:FF:000001">
    <property type="entry name" value="Phosphoribosylformylglycinamidine cyclo-ligase"/>
    <property type="match status" value="1"/>
</dbReference>
<dbReference type="Gene3D" id="3.90.650.10">
    <property type="entry name" value="PurM-like C-terminal domain"/>
    <property type="match status" value="1"/>
</dbReference>
<evidence type="ECO:0000256" key="9">
    <source>
        <dbReference type="ARBA" id="ARBA00022755"/>
    </source>
</evidence>
<evidence type="ECO:0000313" key="20">
    <source>
        <dbReference type="EMBL" id="MCS3950500.1"/>
    </source>
</evidence>
<evidence type="ECO:0000256" key="15">
    <source>
        <dbReference type="HAMAP-Rule" id="MF_00741"/>
    </source>
</evidence>
<dbReference type="GO" id="GO:0005829">
    <property type="term" value="C:cytosol"/>
    <property type="evidence" value="ECO:0007669"/>
    <property type="project" value="TreeGrafter"/>
</dbReference>
<dbReference type="RefSeq" id="WP_103015580.1">
    <property type="nucleotide sequence ID" value="NZ_CALTSD010000021.1"/>
</dbReference>
<dbReference type="EC" id="6.3.3.1" evidence="4 15"/>
<dbReference type="EMBL" id="JANTYZ010000004">
    <property type="protein sequence ID" value="MCS3865375.1"/>
    <property type="molecule type" value="Genomic_DNA"/>
</dbReference>
<evidence type="ECO:0000256" key="7">
    <source>
        <dbReference type="ARBA" id="ARBA00022598"/>
    </source>
</evidence>
<keyword evidence="9 15" id="KW-0658">Purine biosynthesis</keyword>
<dbReference type="GO" id="GO:0004637">
    <property type="term" value="F:phosphoribosylamine-glycine ligase activity"/>
    <property type="evidence" value="ECO:0007669"/>
    <property type="project" value="TreeGrafter"/>
</dbReference>
<dbReference type="InterPro" id="IPR010918">
    <property type="entry name" value="PurM-like_C_dom"/>
</dbReference>
<comment type="pathway">
    <text evidence="2 15">Purine metabolism; IMP biosynthesis via de novo pathway; 5-amino-1-(5-phospho-D-ribosyl)imidazole from N(2)-formyl-N(1)-(5-phospho-D-ribosyl)glycinamide: step 2/2.</text>
</comment>
<evidence type="ECO:0000313" key="18">
    <source>
        <dbReference type="EMBL" id="MCS3676783.1"/>
    </source>
</evidence>